<dbReference type="InterPro" id="IPR032295">
    <property type="entry name" value="DUF4842"/>
</dbReference>
<evidence type="ECO:0000259" key="4">
    <source>
        <dbReference type="Pfam" id="PF21959"/>
    </source>
</evidence>
<dbReference type="Proteomes" id="UP000269041">
    <property type="component" value="Unassembled WGS sequence"/>
</dbReference>
<name>A0A3R9EGT2_9VIBR</name>
<evidence type="ECO:0000259" key="3">
    <source>
        <dbReference type="Pfam" id="PF20009"/>
    </source>
</evidence>
<organism evidence="5 6">
    <name type="scientific">Vibrio pectenicida</name>
    <dbReference type="NCBI Taxonomy" id="62763"/>
    <lineage>
        <taxon>Bacteria</taxon>
        <taxon>Pseudomonadati</taxon>
        <taxon>Pseudomonadota</taxon>
        <taxon>Gammaproteobacteria</taxon>
        <taxon>Vibrionales</taxon>
        <taxon>Vibrionaceae</taxon>
        <taxon>Vibrio</taxon>
    </lineage>
</organism>
<dbReference type="Pfam" id="PF20009">
    <property type="entry name" value="GEVED"/>
    <property type="match status" value="1"/>
</dbReference>
<proteinExistence type="predicted"/>
<dbReference type="AlphaFoldDB" id="A0A3R9EGT2"/>
<evidence type="ECO:0000313" key="5">
    <source>
        <dbReference type="EMBL" id="RSD31269.1"/>
    </source>
</evidence>
<reference evidence="5 6" key="1">
    <citation type="submission" date="2018-12" db="EMBL/GenBank/DDBJ databases">
        <title>Genomic taxonomy of the Vibrionaceae family.</title>
        <authorList>
            <person name="Gomez-Gil B."/>
            <person name="Enciso-Ibarra K."/>
        </authorList>
    </citation>
    <scope>NUCLEOTIDE SEQUENCE [LARGE SCALE GENOMIC DNA]</scope>
    <source>
        <strain evidence="5 6">CAIM 594</strain>
    </source>
</reference>
<dbReference type="Pfam" id="PF21959">
    <property type="entry name" value="DUF6923"/>
    <property type="match status" value="1"/>
</dbReference>
<evidence type="ECO:0000259" key="2">
    <source>
        <dbReference type="Pfam" id="PF16130"/>
    </source>
</evidence>
<protein>
    <submittedName>
        <fullName evidence="5">LruC domain-containing protein</fullName>
    </submittedName>
</protein>
<keyword evidence="1" id="KW-0732">Signal</keyword>
<sequence length="712" mass="77869">MRIKPLMLHIPLLAIAASHSMDLAAETPFTSCPTQAFLFQNPSGTPVSYGVSIDVGSYITLDSNLGASKLNGVGYSKHDDFIYGWDYGTASLSRIDSTFTKTLLDVTKPSGTPSSIYVGDVSLDENAWYGYRPNYGLYRIDLDTLVMELSSPPNRFGNPAIFDLAFHPDNALAYSIDANGYLWEINVNAGTTTMLNQLLDKNALGYKLTFGAVYFDVDGNFYASNNSNGYVFKVDINGTNSSAEFFAYGPSSSSNDGARCALAPVEPTQFTDFGDAPDTYQTTFAESGARHGMSDLKLGSVIDGETDGSPYPLSDDSSDGVDDDDGIQFPVPIQVGQTSKVIASASGTGDNSVLNAWIDFDRDGVFESSEKIIADQSMADITSDIFFSVPTWAVAGDTWARFRISDTSGIGPTGGVPAGEVEDYQVDITESGVVTELYPSGGGYTSFAYEDQYPKSGDYDMNDVLMNVKYTEYQLNGQVIRMKIEGKLAALGGDNHSGFAIRLPDVVKEDIKSDSVQLYVNNQLQSSTVLETDTIDAVFIIQDDLKDIVEAGEAETCTMFRTQENCGTSYRPSWILTFSFSNAVNTSVMPNFPYDPFIFAAPGHSYGDIGYELSGGYPGRDLEIHLKNQSPTSKFDTRYKSYGVDASSGDTHYHNENGLPWAIEIPTSWQHPYEQVNILEAYNKFDDYAQDASGRTEPTWYESFQNDKIFID</sequence>
<dbReference type="NCBIfam" id="TIGR04456">
    <property type="entry name" value="LruC_dom"/>
    <property type="match status" value="1"/>
</dbReference>
<evidence type="ECO:0000313" key="6">
    <source>
        <dbReference type="Proteomes" id="UP000269041"/>
    </source>
</evidence>
<dbReference type="InterPro" id="IPR054215">
    <property type="entry name" value="DUF6923"/>
</dbReference>
<feature type="domain" description="GEVED" evidence="3">
    <location>
        <begin position="354"/>
        <end position="426"/>
    </location>
</feature>
<dbReference type="EMBL" id="RSFA01000037">
    <property type="protein sequence ID" value="RSD31269.1"/>
    <property type="molecule type" value="Genomic_DNA"/>
</dbReference>
<feature type="domain" description="DUF4842" evidence="2">
    <location>
        <begin position="477"/>
        <end position="701"/>
    </location>
</feature>
<comment type="caution">
    <text evidence="5">The sequence shown here is derived from an EMBL/GenBank/DDBJ whole genome shotgun (WGS) entry which is preliminary data.</text>
</comment>
<dbReference type="InterPro" id="IPR011042">
    <property type="entry name" value="6-blade_b-propeller_TolB-like"/>
</dbReference>
<dbReference type="SUPFAM" id="SSF63829">
    <property type="entry name" value="Calcium-dependent phosphotriesterase"/>
    <property type="match status" value="1"/>
</dbReference>
<dbReference type="InterPro" id="IPR031025">
    <property type="entry name" value="LruC_dom"/>
</dbReference>
<feature type="chain" id="PRO_5018765474" evidence="1">
    <location>
        <begin position="25"/>
        <end position="712"/>
    </location>
</feature>
<gene>
    <name evidence="5" type="ORF">EJA03_09740</name>
</gene>
<feature type="signal peptide" evidence="1">
    <location>
        <begin position="1"/>
        <end position="24"/>
    </location>
</feature>
<feature type="domain" description="DUF6923" evidence="4">
    <location>
        <begin position="68"/>
        <end position="261"/>
    </location>
</feature>
<dbReference type="Pfam" id="PF16130">
    <property type="entry name" value="DUF4842"/>
    <property type="match status" value="1"/>
</dbReference>
<dbReference type="Gene3D" id="2.120.10.30">
    <property type="entry name" value="TolB, C-terminal domain"/>
    <property type="match status" value="1"/>
</dbReference>
<dbReference type="OrthoDB" id="1204817at2"/>
<accession>A0A3R9EGT2</accession>
<keyword evidence="6" id="KW-1185">Reference proteome</keyword>
<evidence type="ECO:0000256" key="1">
    <source>
        <dbReference type="SAM" id="SignalP"/>
    </source>
</evidence>
<dbReference type="InterPro" id="IPR045474">
    <property type="entry name" value="GEVED"/>
</dbReference>